<comment type="caution">
    <text evidence="2">The sequence shown here is derived from an EMBL/GenBank/DDBJ whole genome shotgun (WGS) entry which is preliminary data.</text>
</comment>
<evidence type="ECO:0000256" key="1">
    <source>
        <dbReference type="SAM" id="MobiDB-lite"/>
    </source>
</evidence>
<evidence type="ECO:0000313" key="3">
    <source>
        <dbReference type="Proteomes" id="UP000886523"/>
    </source>
</evidence>
<evidence type="ECO:0000313" key="2">
    <source>
        <dbReference type="EMBL" id="KAF9520342.1"/>
    </source>
</evidence>
<dbReference type="PANTHER" id="PTHR34689:SF1">
    <property type="entry name" value="NUCLEIC ACID-BINDING PROTEIN"/>
    <property type="match status" value="1"/>
</dbReference>
<feature type="compositionally biased region" description="Basic residues" evidence="1">
    <location>
        <begin position="74"/>
        <end position="84"/>
    </location>
</feature>
<dbReference type="PANTHER" id="PTHR34689">
    <property type="entry name" value="NUCLEIC ACID-BINDING PROTEIN"/>
    <property type="match status" value="1"/>
</dbReference>
<gene>
    <name evidence="2" type="ORF">BS47DRAFT_1335964</name>
</gene>
<keyword evidence="3" id="KW-1185">Reference proteome</keyword>
<feature type="region of interest" description="Disordered" evidence="1">
    <location>
        <begin position="1"/>
        <end position="150"/>
    </location>
</feature>
<dbReference type="AlphaFoldDB" id="A0A9P6E0A6"/>
<feature type="non-terminal residue" evidence="2">
    <location>
        <position position="1"/>
    </location>
</feature>
<organism evidence="2 3">
    <name type="scientific">Hydnum rufescens UP504</name>
    <dbReference type="NCBI Taxonomy" id="1448309"/>
    <lineage>
        <taxon>Eukaryota</taxon>
        <taxon>Fungi</taxon>
        <taxon>Dikarya</taxon>
        <taxon>Basidiomycota</taxon>
        <taxon>Agaricomycotina</taxon>
        <taxon>Agaricomycetes</taxon>
        <taxon>Cantharellales</taxon>
        <taxon>Hydnaceae</taxon>
        <taxon>Hydnum</taxon>
    </lineage>
</organism>
<feature type="compositionally biased region" description="Basic residues" evidence="1">
    <location>
        <begin position="132"/>
        <end position="146"/>
    </location>
</feature>
<protein>
    <submittedName>
        <fullName evidence="2">Uncharacterized protein</fullName>
    </submittedName>
</protein>
<reference evidence="2" key="1">
    <citation type="journal article" date="2020" name="Nat. Commun.">
        <title>Large-scale genome sequencing of mycorrhizal fungi provides insights into the early evolution of symbiotic traits.</title>
        <authorList>
            <person name="Miyauchi S."/>
            <person name="Kiss E."/>
            <person name="Kuo A."/>
            <person name="Drula E."/>
            <person name="Kohler A."/>
            <person name="Sanchez-Garcia M."/>
            <person name="Morin E."/>
            <person name="Andreopoulos B."/>
            <person name="Barry K.W."/>
            <person name="Bonito G."/>
            <person name="Buee M."/>
            <person name="Carver A."/>
            <person name="Chen C."/>
            <person name="Cichocki N."/>
            <person name="Clum A."/>
            <person name="Culley D."/>
            <person name="Crous P.W."/>
            <person name="Fauchery L."/>
            <person name="Girlanda M."/>
            <person name="Hayes R.D."/>
            <person name="Keri Z."/>
            <person name="LaButti K."/>
            <person name="Lipzen A."/>
            <person name="Lombard V."/>
            <person name="Magnuson J."/>
            <person name="Maillard F."/>
            <person name="Murat C."/>
            <person name="Nolan M."/>
            <person name="Ohm R.A."/>
            <person name="Pangilinan J."/>
            <person name="Pereira M.F."/>
            <person name="Perotto S."/>
            <person name="Peter M."/>
            <person name="Pfister S."/>
            <person name="Riley R."/>
            <person name="Sitrit Y."/>
            <person name="Stielow J.B."/>
            <person name="Szollosi G."/>
            <person name="Zifcakova L."/>
            <person name="Stursova M."/>
            <person name="Spatafora J.W."/>
            <person name="Tedersoo L."/>
            <person name="Vaario L.M."/>
            <person name="Yamada A."/>
            <person name="Yan M."/>
            <person name="Wang P."/>
            <person name="Xu J."/>
            <person name="Bruns T."/>
            <person name="Baldrian P."/>
            <person name="Vilgalys R."/>
            <person name="Dunand C."/>
            <person name="Henrissat B."/>
            <person name="Grigoriev I.V."/>
            <person name="Hibbett D."/>
            <person name="Nagy L.G."/>
            <person name="Martin F.M."/>
        </authorList>
    </citation>
    <scope>NUCLEOTIDE SEQUENCE</scope>
    <source>
        <strain evidence="2">UP504</strain>
    </source>
</reference>
<dbReference type="OrthoDB" id="2538345at2759"/>
<name>A0A9P6E0A6_9AGAM</name>
<accession>A0A9P6E0A6</accession>
<feature type="compositionally biased region" description="Basic and acidic residues" evidence="1">
    <location>
        <begin position="107"/>
        <end position="117"/>
    </location>
</feature>
<dbReference type="Proteomes" id="UP000886523">
    <property type="component" value="Unassembled WGS sequence"/>
</dbReference>
<sequence>MSSSKDHHRGRDLSPASGSRRDGRHRHREDVNLVNKRHRSESVSPPRKSRRSRSRSGSPTRRRDIRGDSPLSSSRRRRKRRSRSRSTTSTHSLDSRDDKNRKHYRSRDKDRDRDDRKSRHGRRHSSHSRERRERKKERKDKKKKKSAAVTSQWGKYGIISESDMYNKEDEFRAWLIEERMLNRETMSKEQEKKQFAIFLEDYNTATLPHEKYYNMAQYEKRMNQIRNGELLPQSSEYDPSADLAAHSASHKRSTVEHESFLSKEQLAELRKVQMERIEAAKMKVLGLEVKNSMGVRMDGNEFEGTGR</sequence>
<proteinExistence type="predicted"/>
<feature type="region of interest" description="Disordered" evidence="1">
    <location>
        <begin position="232"/>
        <end position="257"/>
    </location>
</feature>
<feature type="compositionally biased region" description="Basic residues" evidence="1">
    <location>
        <begin position="1"/>
        <end position="10"/>
    </location>
</feature>
<dbReference type="EMBL" id="MU128912">
    <property type="protein sequence ID" value="KAF9520342.1"/>
    <property type="molecule type" value="Genomic_DNA"/>
</dbReference>